<evidence type="ECO:0000256" key="2">
    <source>
        <dbReference type="SAM" id="MobiDB-lite"/>
    </source>
</evidence>
<dbReference type="PANTHER" id="PTHR35936">
    <property type="entry name" value="MEMBRANE-BOUND LYTIC MUREIN TRANSGLYCOSYLASE F"/>
    <property type="match status" value="1"/>
</dbReference>
<proteinExistence type="predicted"/>
<dbReference type="AlphaFoldDB" id="A0A6N2QWL2"/>
<evidence type="ECO:0000256" key="3">
    <source>
        <dbReference type="SAM" id="SignalP"/>
    </source>
</evidence>
<dbReference type="PROSITE" id="PS51257">
    <property type="entry name" value="PROKAR_LIPOPROTEIN"/>
    <property type="match status" value="1"/>
</dbReference>
<dbReference type="Pfam" id="PF00497">
    <property type="entry name" value="SBP_bac_3"/>
    <property type="match status" value="1"/>
</dbReference>
<organism evidence="5">
    <name type="scientific">uncultured Anaerotruncus sp</name>
    <dbReference type="NCBI Taxonomy" id="905011"/>
    <lineage>
        <taxon>Bacteria</taxon>
        <taxon>Bacillati</taxon>
        <taxon>Bacillota</taxon>
        <taxon>Clostridia</taxon>
        <taxon>Eubacteriales</taxon>
        <taxon>Oscillospiraceae</taxon>
        <taxon>Anaerotruncus</taxon>
        <taxon>environmental samples</taxon>
    </lineage>
</organism>
<dbReference type="SMART" id="SM00062">
    <property type="entry name" value="PBPb"/>
    <property type="match status" value="1"/>
</dbReference>
<feature type="region of interest" description="Disordered" evidence="2">
    <location>
        <begin position="23"/>
        <end position="45"/>
    </location>
</feature>
<reference evidence="5" key="1">
    <citation type="submission" date="2019-11" db="EMBL/GenBank/DDBJ databases">
        <authorList>
            <person name="Feng L."/>
        </authorList>
    </citation>
    <scope>NUCLEOTIDE SEQUENCE</scope>
    <source>
        <strain evidence="5">AundefinedLFYP135</strain>
    </source>
</reference>
<feature type="chain" id="PRO_5038788147" evidence="3">
    <location>
        <begin position="20"/>
        <end position="294"/>
    </location>
</feature>
<feature type="compositionally biased region" description="Low complexity" evidence="2">
    <location>
        <begin position="23"/>
        <end position="43"/>
    </location>
</feature>
<dbReference type="Gene3D" id="3.40.190.10">
    <property type="entry name" value="Periplasmic binding protein-like II"/>
    <property type="match status" value="2"/>
</dbReference>
<dbReference type="EMBL" id="CACRSL010000003">
    <property type="protein sequence ID" value="VYS72175.1"/>
    <property type="molecule type" value="Genomic_DNA"/>
</dbReference>
<dbReference type="InterPro" id="IPR001638">
    <property type="entry name" value="Solute-binding_3/MltF_N"/>
</dbReference>
<dbReference type="PANTHER" id="PTHR35936:SF17">
    <property type="entry name" value="ARGININE-BINDING EXTRACELLULAR PROTEIN ARTP"/>
    <property type="match status" value="1"/>
</dbReference>
<sequence>MKKLLALILATLTMTSVLAGCSNGEGNSSSTPSEGSSQSSSGGVDRLEKIKSSGKLVFVTSPDYAPYEFIDLEKMGQGDEQYVGSDIELAKYIADSLGVELVIQPMDFDSVLAAVSEGKCDIAISGIASKPERAEKMDFSIPYKKTSQQGIMILKENAEKFQSVEDLNKPEVKVGAQNGSIQMEGAKEKMPDANIVPIAKLGDGVMQLQAGKIDALVIANITGDGYCETYDNLMMADIPWELKNDGSAVAIPKGNPELVAEINRIIEETQEKDLYEQWLADAQELALSQQQDQK</sequence>
<protein>
    <submittedName>
        <fullName evidence="5">Arginine-binding extracellular protein ArtP</fullName>
    </submittedName>
</protein>
<accession>A0A6N2QWL2</accession>
<evidence type="ECO:0000313" key="5">
    <source>
        <dbReference type="EMBL" id="VYS72175.1"/>
    </source>
</evidence>
<name>A0A6N2QWL2_9FIRM</name>
<evidence type="ECO:0000259" key="4">
    <source>
        <dbReference type="SMART" id="SM00062"/>
    </source>
</evidence>
<dbReference type="SUPFAM" id="SSF53850">
    <property type="entry name" value="Periplasmic binding protein-like II"/>
    <property type="match status" value="1"/>
</dbReference>
<evidence type="ECO:0000256" key="1">
    <source>
        <dbReference type="ARBA" id="ARBA00022729"/>
    </source>
</evidence>
<feature type="domain" description="Solute-binding protein family 3/N-terminal" evidence="4">
    <location>
        <begin position="55"/>
        <end position="282"/>
    </location>
</feature>
<keyword evidence="1 3" id="KW-0732">Signal</keyword>
<gene>
    <name evidence="5" type="primary">artP_2</name>
    <name evidence="5" type="ORF">AULFYP135_00018</name>
</gene>
<feature type="signal peptide" evidence="3">
    <location>
        <begin position="1"/>
        <end position="19"/>
    </location>
</feature>